<dbReference type="Pfam" id="PF00175">
    <property type="entry name" value="NAD_binding_1"/>
    <property type="match status" value="1"/>
</dbReference>
<dbReference type="FunFam" id="3.40.50.360:FF:000015">
    <property type="entry name" value="NADPH-dependent diflavin oxidoreductase 1"/>
    <property type="match status" value="1"/>
</dbReference>
<dbReference type="GO" id="GO:0005634">
    <property type="term" value="C:nucleus"/>
    <property type="evidence" value="ECO:0007669"/>
    <property type="project" value="UniProtKB-ARBA"/>
</dbReference>
<keyword evidence="6 10" id="KW-0288">FMN</keyword>
<dbReference type="InterPro" id="IPR028879">
    <property type="entry name" value="NDOR1"/>
</dbReference>
<evidence type="ECO:0000256" key="5">
    <source>
        <dbReference type="ARBA" id="ARBA00022630"/>
    </source>
</evidence>
<dbReference type="Gene3D" id="2.40.30.10">
    <property type="entry name" value="Translation factors"/>
    <property type="match status" value="1"/>
</dbReference>
<keyword evidence="8 10" id="KW-0521">NADP</keyword>
<evidence type="ECO:0000256" key="10">
    <source>
        <dbReference type="HAMAP-Rule" id="MF_03178"/>
    </source>
</evidence>
<dbReference type="HAMAP" id="MF_03178">
    <property type="entry name" value="NDOR1"/>
    <property type="match status" value="1"/>
</dbReference>
<keyword evidence="9 10" id="KW-0560">Oxidoreductase</keyword>
<proteinExistence type="inferred from homology"/>
<feature type="binding site" evidence="10">
    <location>
        <begin position="12"/>
        <end position="17"/>
    </location>
    <ligand>
        <name>FMN</name>
        <dbReference type="ChEBI" id="CHEBI:58210"/>
    </ligand>
</feature>
<dbReference type="GO" id="GO:0016226">
    <property type="term" value="P:iron-sulfur cluster assembly"/>
    <property type="evidence" value="ECO:0007669"/>
    <property type="project" value="UniProtKB-UniRule"/>
</dbReference>
<comment type="similarity">
    <text evidence="10">In the C-terminal section; belongs to the flavoprotein pyridine nucleotide cytochrome reductase family.</text>
</comment>
<feature type="binding site" evidence="10">
    <location>
        <begin position="508"/>
        <end position="509"/>
    </location>
    <ligand>
        <name>NADP(+)</name>
        <dbReference type="ChEBI" id="CHEBI:58349"/>
    </ligand>
</feature>
<dbReference type="Proteomes" id="UP001153620">
    <property type="component" value="Chromosome 3"/>
</dbReference>
<feature type="domain" description="Flavodoxin-like" evidence="11">
    <location>
        <begin position="6"/>
        <end position="150"/>
    </location>
</feature>
<dbReference type="InterPro" id="IPR003097">
    <property type="entry name" value="CysJ-like_FAD-binding"/>
</dbReference>
<comment type="function">
    <text evidence="10">NADPH-dependent reductase which is a central component of the cytosolic iron-sulfur (Fe-S) protein assembly (CIA) machinery. Transfers electrons from NADPH via its FAD and FMN prosthetic groups to the [2Fe-2S] cluster of the anamorsin/DRE2 homolog, another key component of the CIA machinery. In turn, this reduced cluster provides electrons for assembly of cytosolic iron-sulfur cluster proteins.</text>
</comment>
<dbReference type="SUPFAM" id="SSF63380">
    <property type="entry name" value="Riboflavin synthase domain-like"/>
    <property type="match status" value="1"/>
</dbReference>
<feature type="binding site" evidence="10">
    <location>
        <begin position="59"/>
        <end position="62"/>
    </location>
    <ligand>
        <name>FMN</name>
        <dbReference type="ChEBI" id="CHEBI:58210"/>
    </ligand>
</feature>
<protein>
    <recommendedName>
        <fullName evidence="10">NADPH-dependent diflavin oxidoreductase 1</fullName>
        <ecNumber evidence="10">1.18.1.-</ecNumber>
    </recommendedName>
    <alternativeName>
        <fullName evidence="10">NADPH-dependent FMN and FAD-containing oxidoreductase</fullName>
    </alternativeName>
</protein>
<dbReference type="InterPro" id="IPR001709">
    <property type="entry name" value="Flavoprot_Pyr_Nucl_cyt_Rdtase"/>
</dbReference>
<feature type="domain" description="FAD-binding FR-type" evidence="12">
    <location>
        <begin position="199"/>
        <end position="436"/>
    </location>
</feature>
<evidence type="ECO:0000256" key="3">
    <source>
        <dbReference type="ARBA" id="ARBA00004496"/>
    </source>
</evidence>
<dbReference type="FunFam" id="3.40.50.80:FF:000030">
    <property type="entry name" value="NADPH-dependent diflavin oxidoreductase 1"/>
    <property type="match status" value="1"/>
</dbReference>
<dbReference type="InterPro" id="IPR001094">
    <property type="entry name" value="Flavdoxin-like"/>
</dbReference>
<dbReference type="PROSITE" id="PS50902">
    <property type="entry name" value="FLAVODOXIN_LIKE"/>
    <property type="match status" value="1"/>
</dbReference>
<evidence type="ECO:0000256" key="7">
    <source>
        <dbReference type="ARBA" id="ARBA00022827"/>
    </source>
</evidence>
<gene>
    <name evidence="13" type="ORF">CHIRRI_LOCUS10790</name>
</gene>
<comment type="subcellular location">
    <subcellularLocation>
        <location evidence="3 10">Cytoplasm</location>
    </subcellularLocation>
</comment>
<dbReference type="GO" id="GO:0016651">
    <property type="term" value="F:oxidoreductase activity, acting on NAD(P)H"/>
    <property type="evidence" value="ECO:0007669"/>
    <property type="project" value="UniProtKB-UniRule"/>
</dbReference>
<dbReference type="InterPro" id="IPR017938">
    <property type="entry name" value="Riboflavin_synthase-like_b-brl"/>
</dbReference>
<keyword evidence="4 10" id="KW-0963">Cytoplasm</keyword>
<reference evidence="13" key="1">
    <citation type="submission" date="2022-01" db="EMBL/GenBank/DDBJ databases">
        <authorList>
            <person name="King R."/>
        </authorList>
    </citation>
    <scope>NUCLEOTIDE SEQUENCE</scope>
</reference>
<dbReference type="PRINTS" id="PR00369">
    <property type="entry name" value="FLAVODOXIN"/>
</dbReference>
<name>A0A9N9S117_9DIPT</name>
<dbReference type="GO" id="GO:0050660">
    <property type="term" value="F:flavin adenine dinucleotide binding"/>
    <property type="evidence" value="ECO:0007669"/>
    <property type="project" value="UniProtKB-UniRule"/>
</dbReference>
<keyword evidence="7 10" id="KW-0274">FAD</keyword>
<dbReference type="InterPro" id="IPR017927">
    <property type="entry name" value="FAD-bd_FR_type"/>
</dbReference>
<comment type="cofactor">
    <cofactor evidence="1 10">
        <name>FMN</name>
        <dbReference type="ChEBI" id="CHEBI:58210"/>
    </cofactor>
</comment>
<evidence type="ECO:0000256" key="9">
    <source>
        <dbReference type="ARBA" id="ARBA00023002"/>
    </source>
</evidence>
<dbReference type="InterPro" id="IPR008254">
    <property type="entry name" value="Flavodoxin/NO_synth"/>
</dbReference>
<dbReference type="GO" id="GO:0005829">
    <property type="term" value="C:cytosol"/>
    <property type="evidence" value="ECO:0007669"/>
    <property type="project" value="TreeGrafter"/>
</dbReference>
<comment type="cofactor">
    <cofactor evidence="2 10">
        <name>FAD</name>
        <dbReference type="ChEBI" id="CHEBI:57692"/>
    </cofactor>
</comment>
<dbReference type="InterPro" id="IPR029039">
    <property type="entry name" value="Flavoprotein-like_sf"/>
</dbReference>
<evidence type="ECO:0000313" key="13">
    <source>
        <dbReference type="EMBL" id="CAG9807944.1"/>
    </source>
</evidence>
<evidence type="ECO:0000256" key="8">
    <source>
        <dbReference type="ARBA" id="ARBA00022857"/>
    </source>
</evidence>
<dbReference type="PANTHER" id="PTHR19384">
    <property type="entry name" value="NITRIC OXIDE SYNTHASE-RELATED"/>
    <property type="match status" value="1"/>
</dbReference>
<feature type="binding site" evidence="10">
    <location>
        <begin position="514"/>
        <end position="518"/>
    </location>
    <ligand>
        <name>NADP(+)</name>
        <dbReference type="ChEBI" id="CHEBI:58349"/>
    </ligand>
</feature>
<feature type="binding site" evidence="10">
    <location>
        <position position="132"/>
    </location>
    <ligand>
        <name>FMN</name>
        <dbReference type="ChEBI" id="CHEBI:58210"/>
    </ligand>
</feature>
<feature type="binding site" evidence="10">
    <location>
        <begin position="97"/>
        <end position="106"/>
    </location>
    <ligand>
        <name>FMN</name>
        <dbReference type="ChEBI" id="CHEBI:58210"/>
    </ligand>
</feature>
<dbReference type="Pfam" id="PF00258">
    <property type="entry name" value="Flavodoxin_1"/>
    <property type="match status" value="1"/>
</dbReference>
<feature type="binding site" evidence="10">
    <location>
        <position position="450"/>
    </location>
    <ligand>
        <name>NADP(+)</name>
        <dbReference type="ChEBI" id="CHEBI:58349"/>
    </ligand>
</feature>
<sequence length="581" mass="66922">MCQRNLTILYGSETGTAQEVSENIWRESKRYHFRGFVKPLNDYDVSNLIDEKLVLFVCSTTGSGEEPENMKTFWKFLLRKNLPSESLSKVNFGIIGLGDSSYQKFNFVAKKLYKRLLQLGGTAILPIALCDDQHDLGIGATLSPWIINFWNKINEIEPLPLGINPLPSSIKTTKWSVKRVQSNSSHVDIFGPEFFEETSSNGYVHVLENRRTTTEDHFQDVRLISFDRCNLKWNVGDVAYIRPRNSRQNIEQLFKIFNEHNLGIDVKDVIILEDNDEMPAPVFLKKPLSMELIASQFWDLSSRPKLRAFEVLSYNCENELEKAKLQEFASFEGQEELLNYVNRSKRTILEVLQDFPHATSKLTIDLLFELFQPIKPRAFSIASSSHSNCLDILVAIVEYYTRLKVQRKGLCSNWLKGLKIGDQVRISIKKGTFQLPKEITTPIIMVGPGTGLAVFRAILQDAQFNENHFKDKFVLFFGCRYAKKDFHCKDELIKMQNEGKLNLFCAFSRDSDHKVYVQDLIPREKSLLKNLILQRGGYFYVSGNSKNMPKDVRESLEKALEDKDYVTSMVKSGRYQEETWS</sequence>
<dbReference type="InterPro" id="IPR001433">
    <property type="entry name" value="OxRdtase_FAD/NAD-bd"/>
</dbReference>
<dbReference type="GO" id="GO:0010181">
    <property type="term" value="F:FMN binding"/>
    <property type="evidence" value="ECO:0007669"/>
    <property type="project" value="UniProtKB-UniRule"/>
</dbReference>
<evidence type="ECO:0000256" key="1">
    <source>
        <dbReference type="ARBA" id="ARBA00001917"/>
    </source>
</evidence>
<dbReference type="PRINTS" id="PR00371">
    <property type="entry name" value="FPNCR"/>
</dbReference>
<feature type="binding site" evidence="10">
    <location>
        <position position="580"/>
    </location>
    <ligand>
        <name>FAD</name>
        <dbReference type="ChEBI" id="CHEBI:57692"/>
    </ligand>
</feature>
<feature type="binding site" evidence="10">
    <location>
        <position position="551"/>
    </location>
    <ligand>
        <name>NADP(+)</name>
        <dbReference type="ChEBI" id="CHEBI:58349"/>
    </ligand>
</feature>
<dbReference type="AlphaFoldDB" id="A0A9N9S117"/>
<feature type="binding site" evidence="10">
    <location>
        <begin position="377"/>
        <end position="380"/>
    </location>
    <ligand>
        <name>FAD</name>
        <dbReference type="ChEBI" id="CHEBI:57692"/>
    </ligand>
</feature>
<evidence type="ECO:0000256" key="2">
    <source>
        <dbReference type="ARBA" id="ARBA00001974"/>
    </source>
</evidence>
<evidence type="ECO:0000256" key="6">
    <source>
        <dbReference type="ARBA" id="ARBA00022643"/>
    </source>
</evidence>
<dbReference type="GO" id="GO:0050661">
    <property type="term" value="F:NADP binding"/>
    <property type="evidence" value="ECO:0007669"/>
    <property type="project" value="UniProtKB-UniRule"/>
</dbReference>
<dbReference type="SUPFAM" id="SSF52343">
    <property type="entry name" value="Ferredoxin reductase-like, C-terminal NADP-linked domain"/>
    <property type="match status" value="1"/>
</dbReference>
<evidence type="ECO:0000259" key="11">
    <source>
        <dbReference type="PROSITE" id="PS50902"/>
    </source>
</evidence>
<dbReference type="PROSITE" id="PS51384">
    <property type="entry name" value="FAD_FR"/>
    <property type="match status" value="1"/>
</dbReference>
<dbReference type="GO" id="GO:0160246">
    <property type="term" value="F:NADPH-iron-sulfur [2Fe-2S] protein oxidoreductase activity"/>
    <property type="evidence" value="ECO:0007669"/>
    <property type="project" value="InterPro"/>
</dbReference>
<dbReference type="Pfam" id="PF00667">
    <property type="entry name" value="FAD_binding_1"/>
    <property type="match status" value="1"/>
</dbReference>
<feature type="binding site" evidence="10">
    <location>
        <begin position="409"/>
        <end position="412"/>
    </location>
    <ligand>
        <name>FAD</name>
        <dbReference type="ChEBI" id="CHEBI:57692"/>
    </ligand>
</feature>
<dbReference type="EC" id="1.18.1.-" evidence="10"/>
<dbReference type="OrthoDB" id="1856718at2759"/>
<keyword evidence="5 10" id="KW-0285">Flavoprotein</keyword>
<dbReference type="Gene3D" id="3.40.50.360">
    <property type="match status" value="1"/>
</dbReference>
<comment type="catalytic activity">
    <reaction evidence="10">
        <text>2 oxidized [2Fe-2S]-[protein] + NADPH = 2 reduced [2Fe-2S]-[protein] + NADP(+) + H(+)</text>
        <dbReference type="Rhea" id="RHEA:67716"/>
        <dbReference type="Rhea" id="RHEA-COMP:17327"/>
        <dbReference type="Rhea" id="RHEA-COMP:17328"/>
        <dbReference type="ChEBI" id="CHEBI:15378"/>
        <dbReference type="ChEBI" id="CHEBI:33737"/>
        <dbReference type="ChEBI" id="CHEBI:33738"/>
        <dbReference type="ChEBI" id="CHEBI:57783"/>
        <dbReference type="ChEBI" id="CHEBI:58349"/>
    </reaction>
</comment>
<dbReference type="EMBL" id="OU895879">
    <property type="protein sequence ID" value="CAG9807944.1"/>
    <property type="molecule type" value="Genomic_DNA"/>
</dbReference>
<comment type="similarity">
    <text evidence="10">Belongs to the NADPH-dependent diflavin oxidoreductase NDOR1 family.</text>
</comment>
<evidence type="ECO:0000259" key="12">
    <source>
        <dbReference type="PROSITE" id="PS51384"/>
    </source>
</evidence>
<dbReference type="PANTHER" id="PTHR19384:SF10">
    <property type="entry name" value="NADPH-DEPENDENT DIFLAVIN OXIDOREDUCTASE 1"/>
    <property type="match status" value="1"/>
</dbReference>
<dbReference type="Gene3D" id="1.20.990.10">
    <property type="entry name" value="NADPH-cytochrome p450 Reductase, Chain A, domain 3"/>
    <property type="match status" value="1"/>
</dbReference>
<dbReference type="InterPro" id="IPR039261">
    <property type="entry name" value="FNR_nucleotide-bd"/>
</dbReference>
<keyword evidence="14" id="KW-1185">Reference proteome</keyword>
<dbReference type="SUPFAM" id="SSF52218">
    <property type="entry name" value="Flavoproteins"/>
    <property type="match status" value="1"/>
</dbReference>
<comment type="similarity">
    <text evidence="10">In the N-terminal section; belongs to the flavodoxin family.</text>
</comment>
<accession>A0A9N9S117</accession>
<organism evidence="13 14">
    <name type="scientific">Chironomus riparius</name>
    <dbReference type="NCBI Taxonomy" id="315576"/>
    <lineage>
        <taxon>Eukaryota</taxon>
        <taxon>Metazoa</taxon>
        <taxon>Ecdysozoa</taxon>
        <taxon>Arthropoda</taxon>
        <taxon>Hexapoda</taxon>
        <taxon>Insecta</taxon>
        <taxon>Pterygota</taxon>
        <taxon>Neoptera</taxon>
        <taxon>Endopterygota</taxon>
        <taxon>Diptera</taxon>
        <taxon>Nematocera</taxon>
        <taxon>Chironomoidea</taxon>
        <taxon>Chironomidae</taxon>
        <taxon>Chironominae</taxon>
        <taxon>Chironomus</taxon>
    </lineage>
</organism>
<dbReference type="InterPro" id="IPR023173">
    <property type="entry name" value="NADPH_Cyt_P450_Rdtase_alpha"/>
</dbReference>
<evidence type="ECO:0000313" key="14">
    <source>
        <dbReference type="Proteomes" id="UP001153620"/>
    </source>
</evidence>
<dbReference type="Gene3D" id="3.40.50.80">
    <property type="entry name" value="Nucleotide-binding domain of ferredoxin-NADP reductase (FNR) module"/>
    <property type="match status" value="1"/>
</dbReference>
<evidence type="ECO:0000256" key="4">
    <source>
        <dbReference type="ARBA" id="ARBA00022490"/>
    </source>
</evidence>
<reference evidence="13" key="2">
    <citation type="submission" date="2022-10" db="EMBL/GenBank/DDBJ databases">
        <authorList>
            <consortium name="ENA_rothamsted_submissions"/>
            <consortium name="culmorum"/>
            <person name="King R."/>
        </authorList>
    </citation>
    <scope>NUCLEOTIDE SEQUENCE</scope>
</reference>
<comment type="caution">
    <text evidence="10">Lacks conserved residue(s) required for the propagation of feature annotation.</text>
</comment>